<keyword evidence="4" id="KW-0540">Nuclease</keyword>
<accession>A0AAN7ZMI9</accession>
<keyword evidence="6" id="KW-0378">Hydrolase</keyword>
<dbReference type="InterPro" id="IPR045249">
    <property type="entry name" value="HARBI1-like"/>
</dbReference>
<keyword evidence="5" id="KW-0479">Metal-binding</keyword>
<dbReference type="PANTHER" id="PTHR22930:SF289">
    <property type="entry name" value="DDE TNP4 DOMAIN-CONTAINING PROTEIN-RELATED"/>
    <property type="match status" value="1"/>
</dbReference>
<dbReference type="GO" id="GO:0004518">
    <property type="term" value="F:nuclease activity"/>
    <property type="evidence" value="ECO:0007669"/>
    <property type="project" value="UniProtKB-KW"/>
</dbReference>
<evidence type="ECO:0000256" key="2">
    <source>
        <dbReference type="ARBA" id="ARBA00004123"/>
    </source>
</evidence>
<comment type="cofactor">
    <cofactor evidence="1">
        <name>a divalent metal cation</name>
        <dbReference type="ChEBI" id="CHEBI:60240"/>
    </cofactor>
</comment>
<protein>
    <recommendedName>
        <fullName evidence="8">DDE Tnp4 domain-containing protein</fullName>
    </recommendedName>
</protein>
<evidence type="ECO:0000256" key="1">
    <source>
        <dbReference type="ARBA" id="ARBA00001968"/>
    </source>
</evidence>
<keyword evidence="10" id="KW-1185">Reference proteome</keyword>
<dbReference type="GO" id="GO:0005634">
    <property type="term" value="C:nucleus"/>
    <property type="evidence" value="ECO:0007669"/>
    <property type="project" value="UniProtKB-SubCell"/>
</dbReference>
<dbReference type="InterPro" id="IPR027806">
    <property type="entry name" value="HARBI1_dom"/>
</dbReference>
<dbReference type="GO" id="GO:0016787">
    <property type="term" value="F:hydrolase activity"/>
    <property type="evidence" value="ECO:0007669"/>
    <property type="project" value="UniProtKB-KW"/>
</dbReference>
<evidence type="ECO:0000256" key="7">
    <source>
        <dbReference type="ARBA" id="ARBA00023242"/>
    </source>
</evidence>
<name>A0AAN7ZMI9_9COLE</name>
<feature type="domain" description="DDE Tnp4" evidence="8">
    <location>
        <begin position="2"/>
        <end position="111"/>
    </location>
</feature>
<evidence type="ECO:0000313" key="9">
    <source>
        <dbReference type="EMBL" id="KAK5647947.1"/>
    </source>
</evidence>
<comment type="similarity">
    <text evidence="3">Belongs to the HARBI1 family.</text>
</comment>
<dbReference type="GO" id="GO:0046872">
    <property type="term" value="F:metal ion binding"/>
    <property type="evidence" value="ECO:0007669"/>
    <property type="project" value="UniProtKB-KW"/>
</dbReference>
<evidence type="ECO:0000313" key="10">
    <source>
        <dbReference type="Proteomes" id="UP001329430"/>
    </source>
</evidence>
<reference evidence="9 10" key="1">
    <citation type="journal article" date="2024" name="Insects">
        <title>An Improved Chromosome-Level Genome Assembly of the Firefly Pyrocoelia pectoralis.</title>
        <authorList>
            <person name="Fu X."/>
            <person name="Meyer-Rochow V.B."/>
            <person name="Ballantyne L."/>
            <person name="Zhu X."/>
        </authorList>
    </citation>
    <scope>NUCLEOTIDE SEQUENCE [LARGE SCALE GENOMIC DNA]</scope>
    <source>
        <strain evidence="9">XCY_ONT2</strain>
    </source>
</reference>
<dbReference type="Pfam" id="PF13359">
    <property type="entry name" value="DDE_Tnp_4"/>
    <property type="match status" value="1"/>
</dbReference>
<gene>
    <name evidence="9" type="ORF">RI129_002839</name>
</gene>
<dbReference type="EMBL" id="JAVRBK010000002">
    <property type="protein sequence ID" value="KAK5647947.1"/>
    <property type="molecule type" value="Genomic_DNA"/>
</dbReference>
<organism evidence="9 10">
    <name type="scientific">Pyrocoelia pectoralis</name>
    <dbReference type="NCBI Taxonomy" id="417401"/>
    <lineage>
        <taxon>Eukaryota</taxon>
        <taxon>Metazoa</taxon>
        <taxon>Ecdysozoa</taxon>
        <taxon>Arthropoda</taxon>
        <taxon>Hexapoda</taxon>
        <taxon>Insecta</taxon>
        <taxon>Pterygota</taxon>
        <taxon>Neoptera</taxon>
        <taxon>Endopterygota</taxon>
        <taxon>Coleoptera</taxon>
        <taxon>Polyphaga</taxon>
        <taxon>Elateriformia</taxon>
        <taxon>Elateroidea</taxon>
        <taxon>Lampyridae</taxon>
        <taxon>Lampyrinae</taxon>
        <taxon>Pyrocoelia</taxon>
    </lineage>
</organism>
<comment type="subcellular location">
    <subcellularLocation>
        <location evidence="2">Nucleus</location>
    </subcellularLocation>
</comment>
<comment type="caution">
    <text evidence="9">The sequence shown here is derived from an EMBL/GenBank/DDBJ whole genome shotgun (WGS) entry which is preliminary data.</text>
</comment>
<proteinExistence type="inferred from homology"/>
<dbReference type="AlphaFoldDB" id="A0AAN7ZMI9"/>
<evidence type="ECO:0000259" key="8">
    <source>
        <dbReference type="Pfam" id="PF13359"/>
    </source>
</evidence>
<keyword evidence="7" id="KW-0539">Nucleus</keyword>
<evidence type="ECO:0000256" key="3">
    <source>
        <dbReference type="ARBA" id="ARBA00006958"/>
    </source>
</evidence>
<evidence type="ECO:0000256" key="6">
    <source>
        <dbReference type="ARBA" id="ARBA00022801"/>
    </source>
</evidence>
<evidence type="ECO:0000256" key="5">
    <source>
        <dbReference type="ARBA" id="ARBA00022723"/>
    </source>
</evidence>
<sequence length="172" mass="19688">MDIVARWPGSSHDMTIFNNSRIRARIEAGEYPNTVLLGDAGYMLRPYFLTPIANPNTRGERLYNESHIRTRNVVERVFGVWKRRIPVLAYGLRCKLTTSLTIVVAAAILHNIAIDMKDDIPPPADNINIQQLNYLIEQGQIPLLPRLLPNNDRRGNGYNFRQDLINNYFGNL</sequence>
<dbReference type="PANTHER" id="PTHR22930">
    <property type="match status" value="1"/>
</dbReference>
<evidence type="ECO:0000256" key="4">
    <source>
        <dbReference type="ARBA" id="ARBA00022722"/>
    </source>
</evidence>
<dbReference type="Proteomes" id="UP001329430">
    <property type="component" value="Chromosome 2"/>
</dbReference>